<organism evidence="2 3">
    <name type="scientific">Actinoplanes sandaracinus</name>
    <dbReference type="NCBI Taxonomy" id="3045177"/>
    <lineage>
        <taxon>Bacteria</taxon>
        <taxon>Bacillati</taxon>
        <taxon>Actinomycetota</taxon>
        <taxon>Actinomycetes</taxon>
        <taxon>Micromonosporales</taxon>
        <taxon>Micromonosporaceae</taxon>
        <taxon>Actinoplanes</taxon>
    </lineage>
</organism>
<keyword evidence="1" id="KW-1133">Transmembrane helix</keyword>
<reference evidence="2 3" key="1">
    <citation type="submission" date="2023-05" db="EMBL/GenBank/DDBJ databases">
        <title>Actinoplanes sp. NEAU-A12 genome sequencing.</title>
        <authorList>
            <person name="Wang Z.-S."/>
        </authorList>
    </citation>
    <scope>NUCLEOTIDE SEQUENCE [LARGE SCALE GENOMIC DNA]</scope>
    <source>
        <strain evidence="2 3">NEAU-A12</strain>
    </source>
</reference>
<gene>
    <name evidence="2" type="ORF">QLQ12_14555</name>
</gene>
<keyword evidence="3" id="KW-1185">Reference proteome</keyword>
<feature type="transmembrane region" description="Helical" evidence="1">
    <location>
        <begin position="69"/>
        <end position="88"/>
    </location>
</feature>
<evidence type="ECO:0000313" key="3">
    <source>
        <dbReference type="Proteomes" id="UP001241758"/>
    </source>
</evidence>
<evidence type="ECO:0000313" key="2">
    <source>
        <dbReference type="EMBL" id="MDI6099820.1"/>
    </source>
</evidence>
<dbReference type="EMBL" id="JASCTH010000008">
    <property type="protein sequence ID" value="MDI6099820.1"/>
    <property type="molecule type" value="Genomic_DNA"/>
</dbReference>
<name>A0ABT6WJB6_9ACTN</name>
<keyword evidence="1" id="KW-0812">Transmembrane</keyword>
<sequence>MRRSTAWVTAAAAVVCAGLSLVLPWAHYGGITFSVLSIPGWPVYVAAQSAAAGCAVIHLSGSMRAARPGLLAVLSALVAAGVTGWLISRYNDASLFFDAVVPMVRPRPGLGGAVGLLGALAAGAVAAVPARRDAVTP</sequence>
<feature type="transmembrane region" description="Helical" evidence="1">
    <location>
        <begin position="38"/>
        <end position="57"/>
    </location>
</feature>
<feature type="transmembrane region" description="Helical" evidence="1">
    <location>
        <begin position="7"/>
        <end position="26"/>
    </location>
</feature>
<keyword evidence="1" id="KW-0472">Membrane</keyword>
<proteinExistence type="predicted"/>
<dbReference type="Proteomes" id="UP001241758">
    <property type="component" value="Unassembled WGS sequence"/>
</dbReference>
<dbReference type="RefSeq" id="WP_282760203.1">
    <property type="nucleotide sequence ID" value="NZ_JASCTH010000008.1"/>
</dbReference>
<accession>A0ABT6WJB6</accession>
<protein>
    <submittedName>
        <fullName evidence="2">Uncharacterized protein</fullName>
    </submittedName>
</protein>
<evidence type="ECO:0000256" key="1">
    <source>
        <dbReference type="SAM" id="Phobius"/>
    </source>
</evidence>
<feature type="transmembrane region" description="Helical" evidence="1">
    <location>
        <begin position="108"/>
        <end position="128"/>
    </location>
</feature>
<comment type="caution">
    <text evidence="2">The sequence shown here is derived from an EMBL/GenBank/DDBJ whole genome shotgun (WGS) entry which is preliminary data.</text>
</comment>